<dbReference type="Proteomes" id="UP000011910">
    <property type="component" value="Unassembled WGS sequence"/>
</dbReference>
<dbReference type="STRING" id="1279009.ADICEAN_03877"/>
<dbReference type="PANTHER" id="PTHR33993:SF2">
    <property type="entry name" value="VOC DOMAIN-CONTAINING PROTEIN"/>
    <property type="match status" value="1"/>
</dbReference>
<dbReference type="eggNOG" id="COG3324">
    <property type="taxonomic scope" value="Bacteria"/>
</dbReference>
<dbReference type="Gene3D" id="3.10.180.10">
    <property type="entry name" value="2,3-Dihydroxybiphenyl 1,2-Dioxygenase, domain 1"/>
    <property type="match status" value="1"/>
</dbReference>
<comment type="caution">
    <text evidence="2">The sequence shown here is derived from an EMBL/GenBank/DDBJ whole genome shotgun (WGS) entry which is preliminary data.</text>
</comment>
<organism evidence="2 3">
    <name type="scientific">Cesiribacter andamanensis AMV16</name>
    <dbReference type="NCBI Taxonomy" id="1279009"/>
    <lineage>
        <taxon>Bacteria</taxon>
        <taxon>Pseudomonadati</taxon>
        <taxon>Bacteroidota</taxon>
        <taxon>Cytophagia</taxon>
        <taxon>Cytophagales</taxon>
        <taxon>Cesiribacteraceae</taxon>
        <taxon>Cesiribacter</taxon>
    </lineage>
</organism>
<dbReference type="InterPro" id="IPR037523">
    <property type="entry name" value="VOC_core"/>
</dbReference>
<dbReference type="InterPro" id="IPR004360">
    <property type="entry name" value="Glyas_Fos-R_dOase_dom"/>
</dbReference>
<dbReference type="PANTHER" id="PTHR33993">
    <property type="entry name" value="GLYOXALASE-RELATED"/>
    <property type="match status" value="1"/>
</dbReference>
<dbReference type="PROSITE" id="PS51819">
    <property type="entry name" value="VOC"/>
    <property type="match status" value="1"/>
</dbReference>
<proteinExistence type="predicted"/>
<accession>M7N1A3</accession>
<dbReference type="CDD" id="cd07247">
    <property type="entry name" value="SgaA_N_like"/>
    <property type="match status" value="1"/>
</dbReference>
<evidence type="ECO:0000259" key="1">
    <source>
        <dbReference type="PROSITE" id="PS51819"/>
    </source>
</evidence>
<dbReference type="OrthoDB" id="9804235at2"/>
<gene>
    <name evidence="2" type="ORF">ADICEAN_03877</name>
</gene>
<evidence type="ECO:0000313" key="2">
    <source>
        <dbReference type="EMBL" id="EMR00996.1"/>
    </source>
</evidence>
<dbReference type="EMBL" id="AODQ01000157">
    <property type="protein sequence ID" value="EMR00996.1"/>
    <property type="molecule type" value="Genomic_DNA"/>
</dbReference>
<feature type="domain" description="VOC" evidence="1">
    <location>
        <begin position="5"/>
        <end position="127"/>
    </location>
</feature>
<dbReference type="SUPFAM" id="SSF54593">
    <property type="entry name" value="Glyoxalase/Bleomycin resistance protein/Dihydroxybiphenyl dioxygenase"/>
    <property type="match status" value="1"/>
</dbReference>
<reference evidence="2 3" key="1">
    <citation type="journal article" date="2013" name="Genome Announc.">
        <title>Draft Genome Sequence of Cesiribacter andamanensis Strain AMV16T, Isolated from a Soil Sample from a Mud Volcano in the Andaman Islands, India.</title>
        <authorList>
            <person name="Shivaji S."/>
            <person name="Ara S."/>
            <person name="Begum Z."/>
            <person name="Srinivas T.N."/>
            <person name="Singh A."/>
            <person name="Kumar Pinnaka A."/>
        </authorList>
    </citation>
    <scope>NUCLEOTIDE SEQUENCE [LARGE SCALE GENOMIC DNA]</scope>
    <source>
        <strain evidence="2 3">AMV16</strain>
    </source>
</reference>
<evidence type="ECO:0000313" key="3">
    <source>
        <dbReference type="Proteomes" id="UP000011910"/>
    </source>
</evidence>
<dbReference type="InterPro" id="IPR029068">
    <property type="entry name" value="Glyas_Bleomycin-R_OHBP_Dase"/>
</dbReference>
<dbReference type="AlphaFoldDB" id="M7N1A3"/>
<name>M7N1A3_9BACT</name>
<dbReference type="InterPro" id="IPR052164">
    <property type="entry name" value="Anthracycline_SecMetBiosynth"/>
</dbReference>
<protein>
    <submittedName>
        <fullName evidence="2">Putative enzyme</fullName>
    </submittedName>
</protein>
<keyword evidence="3" id="KW-1185">Reference proteome</keyword>
<dbReference type="RefSeq" id="WP_009197255.1">
    <property type="nucleotide sequence ID" value="NZ_AODQ01000157.1"/>
</dbReference>
<dbReference type="Pfam" id="PF00903">
    <property type="entry name" value="Glyoxalase"/>
    <property type="match status" value="1"/>
</dbReference>
<sequence length="128" mass="14132">MQTNLVGWFEIPVTDMNRAVRFYEQVFAVQLLRRPMGGLDMAWFPAKHGASGSCGSLIHHPRHYSPSSTDGVLIYFTSQAGDLALELSRVEAAGGRILQPKTLISKEIGFMALFLDSEGNRLALHSRA</sequence>